<feature type="compositionally biased region" description="Low complexity" evidence="1">
    <location>
        <begin position="190"/>
        <end position="214"/>
    </location>
</feature>
<organism evidence="2 3">
    <name type="scientific">Tropilaelaps mercedesae</name>
    <dbReference type="NCBI Taxonomy" id="418985"/>
    <lineage>
        <taxon>Eukaryota</taxon>
        <taxon>Metazoa</taxon>
        <taxon>Ecdysozoa</taxon>
        <taxon>Arthropoda</taxon>
        <taxon>Chelicerata</taxon>
        <taxon>Arachnida</taxon>
        <taxon>Acari</taxon>
        <taxon>Parasitiformes</taxon>
        <taxon>Mesostigmata</taxon>
        <taxon>Gamasina</taxon>
        <taxon>Dermanyssoidea</taxon>
        <taxon>Laelapidae</taxon>
        <taxon>Tropilaelaps</taxon>
    </lineage>
</organism>
<protein>
    <submittedName>
        <fullName evidence="2">Uncharacterized protein</fullName>
    </submittedName>
</protein>
<comment type="caution">
    <text evidence="2">The sequence shown here is derived from an EMBL/GenBank/DDBJ whole genome shotgun (WGS) entry which is preliminary data.</text>
</comment>
<dbReference type="InParanoid" id="A0A1V9X796"/>
<feature type="region of interest" description="Disordered" evidence="1">
    <location>
        <begin position="159"/>
        <end position="214"/>
    </location>
</feature>
<accession>A0A1V9X796</accession>
<dbReference type="Proteomes" id="UP000192247">
    <property type="component" value="Unassembled WGS sequence"/>
</dbReference>
<sequence>MSVAHHTGRPATRRSSLPRYDLRRRVLVSNLNRHVQPLSQATRPVMTALPSKSCAAPLDLIKDLPNGGSTTKRVKMHCISSHPATVTPEKKPETKFRIDPSVLRKQMAHTPIKAAPPKRRRSDGPLRDTISLHLLKEDYRPLVKKDRLELSLKESTVLANPTVATPPRNDKPPEGAIATKPVPLPRKSKMGSSSSCSTGSRPESAASSSVSSNSDPLYARIENCTTGSKQDFVKYGYVDERAAVVAPAEHLATGSACPQASSVLRDCTDGRKRKNLLLDEDGIRLRPRLSSTSSGECRARKSLLFSDGVDTTRAPAGLTLKNIYASEKPSESPLVDTLSRIPSPPDDRCPRSQPRVLSQSGIYSNNTLVVESKKLKKHDVDRSYGFTCRMRPMLRALSDRKTPQTVLPSKFVKRDMELDTPLKSGHADKAPPLPPPRTAVLPHRQDQAPKNSLLDQKRGAQPELTAPTTPNREVAIQTSFLVHDAGDCPVAIKESAKKRRRSLEIIAEVGAKVKRRTSMVRDKICKSLDLTPGKAVRQEISR</sequence>
<evidence type="ECO:0000313" key="3">
    <source>
        <dbReference type="Proteomes" id="UP000192247"/>
    </source>
</evidence>
<dbReference type="AlphaFoldDB" id="A0A1V9X796"/>
<dbReference type="EMBL" id="MNPL01020967">
    <property type="protein sequence ID" value="OQR69459.1"/>
    <property type="molecule type" value="Genomic_DNA"/>
</dbReference>
<dbReference type="OrthoDB" id="10417060at2759"/>
<keyword evidence="3" id="KW-1185">Reference proteome</keyword>
<feature type="region of interest" description="Disordered" evidence="1">
    <location>
        <begin position="104"/>
        <end position="127"/>
    </location>
</feature>
<evidence type="ECO:0000256" key="1">
    <source>
        <dbReference type="SAM" id="MobiDB-lite"/>
    </source>
</evidence>
<gene>
    <name evidence="2" type="ORF">BIW11_12244</name>
</gene>
<evidence type="ECO:0000313" key="2">
    <source>
        <dbReference type="EMBL" id="OQR69459.1"/>
    </source>
</evidence>
<name>A0A1V9X796_9ACAR</name>
<feature type="region of interest" description="Disordered" evidence="1">
    <location>
        <begin position="421"/>
        <end position="468"/>
    </location>
</feature>
<feature type="region of interest" description="Disordered" evidence="1">
    <location>
        <begin position="329"/>
        <end position="355"/>
    </location>
</feature>
<proteinExistence type="predicted"/>
<reference evidence="2 3" key="1">
    <citation type="journal article" date="2017" name="Gigascience">
        <title>Draft genome of the honey bee ectoparasitic mite, Tropilaelaps mercedesae, is shaped by the parasitic life history.</title>
        <authorList>
            <person name="Dong X."/>
            <person name="Armstrong S.D."/>
            <person name="Xia D."/>
            <person name="Makepeace B.L."/>
            <person name="Darby A.C."/>
            <person name="Kadowaki T."/>
        </authorList>
    </citation>
    <scope>NUCLEOTIDE SEQUENCE [LARGE SCALE GENOMIC DNA]</scope>
    <source>
        <strain evidence="2">Wuxi-XJTLU</strain>
    </source>
</reference>